<reference evidence="2" key="2">
    <citation type="submission" date="2025-09" db="UniProtKB">
        <authorList>
            <consortium name="Ensembl"/>
        </authorList>
    </citation>
    <scope>IDENTIFICATION</scope>
</reference>
<accession>A0A8C9HKN8</accession>
<feature type="compositionally biased region" description="Basic residues" evidence="1">
    <location>
        <begin position="39"/>
        <end position="48"/>
    </location>
</feature>
<evidence type="ECO:0000313" key="2">
    <source>
        <dbReference type="Ensembl" id="ENSPTEP00000020475.1"/>
    </source>
</evidence>
<dbReference type="Ensembl" id="ENSPTET00000029729.1">
    <property type="protein sequence ID" value="ENSPTEP00000020475.1"/>
    <property type="gene ID" value="ENSPTEG00000021706.1"/>
</dbReference>
<evidence type="ECO:0000256" key="1">
    <source>
        <dbReference type="SAM" id="MobiDB-lite"/>
    </source>
</evidence>
<dbReference type="PANTHER" id="PTHR46254">
    <property type="entry name" value="PROTEIN GVQW1-RELATED"/>
    <property type="match status" value="1"/>
</dbReference>
<protein>
    <submittedName>
        <fullName evidence="2">Uncharacterized protein</fullName>
    </submittedName>
</protein>
<organism evidence="2 3">
    <name type="scientific">Piliocolobus tephrosceles</name>
    <name type="common">Ugandan red Colobus</name>
    <dbReference type="NCBI Taxonomy" id="591936"/>
    <lineage>
        <taxon>Eukaryota</taxon>
        <taxon>Metazoa</taxon>
        <taxon>Chordata</taxon>
        <taxon>Craniata</taxon>
        <taxon>Vertebrata</taxon>
        <taxon>Euteleostomi</taxon>
        <taxon>Mammalia</taxon>
        <taxon>Eutheria</taxon>
        <taxon>Euarchontoglires</taxon>
        <taxon>Primates</taxon>
        <taxon>Haplorrhini</taxon>
        <taxon>Catarrhini</taxon>
        <taxon>Cercopithecidae</taxon>
        <taxon>Colobinae</taxon>
        <taxon>Piliocolobus</taxon>
    </lineage>
</organism>
<sequence length="142" mass="15446">GEPLARSNNCLVHAHREGPGKGRFPGPKESFAVGGGARARGKSGGKRQKGIWESAAAVPVLTVARPRDRCCAREMRDAQAGVQWRDLGSSQPLPPGFKPFSYLSLLSSWDYRCVPPCPANFCIWSRDRVSPCWLGGLKLLTL</sequence>
<dbReference type="AlphaFoldDB" id="A0A8C9HKN8"/>
<dbReference type="Proteomes" id="UP000694416">
    <property type="component" value="Unplaced"/>
</dbReference>
<reference evidence="2" key="1">
    <citation type="submission" date="2025-08" db="UniProtKB">
        <authorList>
            <consortium name="Ensembl"/>
        </authorList>
    </citation>
    <scope>IDENTIFICATION</scope>
</reference>
<keyword evidence="3" id="KW-1185">Reference proteome</keyword>
<feature type="region of interest" description="Disordered" evidence="1">
    <location>
        <begin position="15"/>
        <end position="48"/>
    </location>
</feature>
<name>A0A8C9HKN8_9PRIM</name>
<proteinExistence type="predicted"/>
<evidence type="ECO:0000313" key="3">
    <source>
        <dbReference type="Proteomes" id="UP000694416"/>
    </source>
</evidence>